<feature type="non-terminal residue" evidence="1">
    <location>
        <position position="1"/>
    </location>
</feature>
<comment type="caution">
    <text evidence="1">The sequence shown here is derived from an EMBL/GenBank/DDBJ whole genome shotgun (WGS) entry which is preliminary data.</text>
</comment>
<organism evidence="1 2">
    <name type="scientific">Gigaspora margarita</name>
    <dbReference type="NCBI Taxonomy" id="4874"/>
    <lineage>
        <taxon>Eukaryota</taxon>
        <taxon>Fungi</taxon>
        <taxon>Fungi incertae sedis</taxon>
        <taxon>Mucoromycota</taxon>
        <taxon>Glomeromycotina</taxon>
        <taxon>Glomeromycetes</taxon>
        <taxon>Diversisporales</taxon>
        <taxon>Gigasporaceae</taxon>
        <taxon>Gigaspora</taxon>
    </lineage>
</organism>
<dbReference type="EMBL" id="CAJVQB010021248">
    <property type="protein sequence ID" value="CAG8796582.1"/>
    <property type="molecule type" value="Genomic_DNA"/>
</dbReference>
<protein>
    <submittedName>
        <fullName evidence="1">45136_t:CDS:1</fullName>
    </submittedName>
</protein>
<accession>A0ABN7VSA1</accession>
<keyword evidence="2" id="KW-1185">Reference proteome</keyword>
<evidence type="ECO:0000313" key="1">
    <source>
        <dbReference type="EMBL" id="CAG8796582.1"/>
    </source>
</evidence>
<sequence length="164" mass="18510">NLSFNDRVNTAVSIVIKQYPYAKLYEADGVALGGPTKDPTKIDHIKVIFYNVNKTTVFISETSPGNFSPPILFDKEWLGDIIIDWPIGMDLYQANRLKEAAGFTKPYETVFLRNPFFRPKLGNPLFIFGNGSLQFILVDTVTGNVTSGNMSHPVLRRFENNNNY</sequence>
<gene>
    <name evidence="1" type="ORF">GMARGA_LOCUS22224</name>
</gene>
<proteinExistence type="predicted"/>
<reference evidence="1 2" key="1">
    <citation type="submission" date="2021-06" db="EMBL/GenBank/DDBJ databases">
        <authorList>
            <person name="Kallberg Y."/>
            <person name="Tangrot J."/>
            <person name="Rosling A."/>
        </authorList>
    </citation>
    <scope>NUCLEOTIDE SEQUENCE [LARGE SCALE GENOMIC DNA]</scope>
    <source>
        <strain evidence="1 2">120-4 pot B 10/14</strain>
    </source>
</reference>
<evidence type="ECO:0000313" key="2">
    <source>
        <dbReference type="Proteomes" id="UP000789901"/>
    </source>
</evidence>
<dbReference type="Proteomes" id="UP000789901">
    <property type="component" value="Unassembled WGS sequence"/>
</dbReference>
<name>A0ABN7VSA1_GIGMA</name>